<dbReference type="InterPro" id="IPR036388">
    <property type="entry name" value="WH-like_DNA-bd_sf"/>
</dbReference>
<organism evidence="5 6">
    <name type="scientific">Maritalea myrionectae</name>
    <dbReference type="NCBI Taxonomy" id="454601"/>
    <lineage>
        <taxon>Bacteria</taxon>
        <taxon>Pseudomonadati</taxon>
        <taxon>Pseudomonadota</taxon>
        <taxon>Alphaproteobacteria</taxon>
        <taxon>Hyphomicrobiales</taxon>
        <taxon>Devosiaceae</taxon>
        <taxon>Maritalea</taxon>
    </lineage>
</organism>
<dbReference type="Proteomes" id="UP000258927">
    <property type="component" value="Chromosome"/>
</dbReference>
<dbReference type="Pfam" id="PF13412">
    <property type="entry name" value="HTH_24"/>
    <property type="match status" value="1"/>
</dbReference>
<dbReference type="EMBL" id="CP021330">
    <property type="protein sequence ID" value="AVX03932.1"/>
    <property type="molecule type" value="Genomic_DNA"/>
</dbReference>
<dbReference type="Pfam" id="PF01037">
    <property type="entry name" value="AsnC_trans_reg"/>
    <property type="match status" value="1"/>
</dbReference>
<sequence length="131" mass="14665">MQELGEQVGLSTSACHRRVKLLEERKLISGYHAHLDPDILGFGMLFYVEVSLTDQSEATLVEFEDAVRSAPEILEASLVAGASDYLLRLVCEDADHFERLHRTRLSRLPHVARIQSNLAIRVVKPMTGLPV</sequence>
<keyword evidence="6" id="KW-1185">Reference proteome</keyword>
<dbReference type="InterPro" id="IPR011008">
    <property type="entry name" value="Dimeric_a/b-barrel"/>
</dbReference>
<dbReference type="InterPro" id="IPR036390">
    <property type="entry name" value="WH_DNA-bd_sf"/>
</dbReference>
<dbReference type="KEGG" id="mmyr:MXMO3_01402"/>
<keyword evidence="1" id="KW-0805">Transcription regulation</keyword>
<dbReference type="Gene3D" id="3.30.70.920">
    <property type="match status" value="1"/>
</dbReference>
<dbReference type="SMART" id="SM00344">
    <property type="entry name" value="HTH_ASNC"/>
    <property type="match status" value="1"/>
</dbReference>
<dbReference type="PANTHER" id="PTHR30154">
    <property type="entry name" value="LEUCINE-RESPONSIVE REGULATORY PROTEIN"/>
    <property type="match status" value="1"/>
</dbReference>
<evidence type="ECO:0000256" key="1">
    <source>
        <dbReference type="ARBA" id="ARBA00023015"/>
    </source>
</evidence>
<gene>
    <name evidence="5" type="ORF">MXMO3_01402</name>
</gene>
<dbReference type="PROSITE" id="PS50956">
    <property type="entry name" value="HTH_ASNC_2"/>
    <property type="match status" value="1"/>
</dbReference>
<dbReference type="Gene3D" id="1.10.10.10">
    <property type="entry name" value="Winged helix-like DNA-binding domain superfamily/Winged helix DNA-binding domain"/>
    <property type="match status" value="1"/>
</dbReference>
<name>A0A2R4MD46_9HYPH</name>
<dbReference type="GO" id="GO:0043200">
    <property type="term" value="P:response to amino acid"/>
    <property type="evidence" value="ECO:0007669"/>
    <property type="project" value="TreeGrafter"/>
</dbReference>
<dbReference type="SUPFAM" id="SSF54909">
    <property type="entry name" value="Dimeric alpha+beta barrel"/>
    <property type="match status" value="1"/>
</dbReference>
<feature type="domain" description="HTH asnC-type" evidence="4">
    <location>
        <begin position="1"/>
        <end position="43"/>
    </location>
</feature>
<evidence type="ECO:0000256" key="3">
    <source>
        <dbReference type="ARBA" id="ARBA00023163"/>
    </source>
</evidence>
<dbReference type="AlphaFoldDB" id="A0A2R4MD46"/>
<dbReference type="InterPro" id="IPR000485">
    <property type="entry name" value="AsnC-type_HTH_dom"/>
</dbReference>
<accession>A0A2R4MD46</accession>
<dbReference type="InterPro" id="IPR019887">
    <property type="entry name" value="Tscrpt_reg_AsnC/Lrp_C"/>
</dbReference>
<evidence type="ECO:0000256" key="2">
    <source>
        <dbReference type="ARBA" id="ARBA00023125"/>
    </source>
</evidence>
<evidence type="ECO:0000259" key="4">
    <source>
        <dbReference type="PROSITE" id="PS50956"/>
    </source>
</evidence>
<keyword evidence="2" id="KW-0238">DNA-binding</keyword>
<dbReference type="InterPro" id="IPR019888">
    <property type="entry name" value="Tscrpt_reg_AsnC-like"/>
</dbReference>
<dbReference type="GO" id="GO:0043565">
    <property type="term" value="F:sequence-specific DNA binding"/>
    <property type="evidence" value="ECO:0007669"/>
    <property type="project" value="InterPro"/>
</dbReference>
<evidence type="ECO:0000313" key="6">
    <source>
        <dbReference type="Proteomes" id="UP000258927"/>
    </source>
</evidence>
<evidence type="ECO:0000313" key="5">
    <source>
        <dbReference type="EMBL" id="AVX03932.1"/>
    </source>
</evidence>
<dbReference type="STRING" id="1122213.GCA_000423365_01392"/>
<protein>
    <submittedName>
        <fullName evidence="5">Putative HTH-type transcriptional regulator</fullName>
    </submittedName>
</protein>
<dbReference type="GO" id="GO:0005829">
    <property type="term" value="C:cytosol"/>
    <property type="evidence" value="ECO:0007669"/>
    <property type="project" value="TreeGrafter"/>
</dbReference>
<dbReference type="PANTHER" id="PTHR30154:SF34">
    <property type="entry name" value="TRANSCRIPTIONAL REGULATOR AZLB"/>
    <property type="match status" value="1"/>
</dbReference>
<dbReference type="SUPFAM" id="SSF46785">
    <property type="entry name" value="Winged helix' DNA-binding domain"/>
    <property type="match status" value="1"/>
</dbReference>
<reference evidence="5 6" key="1">
    <citation type="submission" date="2017-05" db="EMBL/GenBank/DDBJ databases">
        <title>Genome Analysis of Maritalea myrionectae HL2708#5.</title>
        <authorList>
            <consortium name="Cotde Inc.-PKNU"/>
            <person name="Jang D."/>
            <person name="Oh H.-M."/>
        </authorList>
    </citation>
    <scope>NUCLEOTIDE SEQUENCE [LARGE SCALE GENOMIC DNA]</scope>
    <source>
        <strain evidence="5 6">HL2708#5</strain>
    </source>
</reference>
<keyword evidence="3" id="KW-0804">Transcription</keyword>
<proteinExistence type="predicted"/>